<protein>
    <recommendedName>
        <fullName evidence="7 9">tRNA (guanine(26)-N(2))-dimethyltransferase</fullName>
        <ecNumber evidence="7 9">2.1.1.216</ecNumber>
    </recommendedName>
</protein>
<dbReference type="Gene3D" id="3.40.50.150">
    <property type="entry name" value="Vaccinia Virus protein VP39"/>
    <property type="match status" value="1"/>
</dbReference>
<gene>
    <name evidence="11" type="ORF">M9Y10_038322</name>
</gene>
<evidence type="ECO:0000256" key="3">
    <source>
        <dbReference type="ARBA" id="ARBA00022679"/>
    </source>
</evidence>
<dbReference type="Gene3D" id="3.30.56.70">
    <property type="entry name" value="N2,N2-dimethylguanosine tRNA methyltransferase, C-terminal domain"/>
    <property type="match status" value="1"/>
</dbReference>
<evidence type="ECO:0000256" key="2">
    <source>
        <dbReference type="ARBA" id="ARBA00022603"/>
    </source>
</evidence>
<comment type="similarity">
    <text evidence="9">Belongs to the class I-like SAM-binding methyltransferase superfamily. Trm1 family.</text>
</comment>
<comment type="catalytic activity">
    <reaction evidence="8 9">
        <text>guanosine(26) in tRNA + 2 S-adenosyl-L-methionine = N(2)-dimethylguanosine(26) in tRNA + 2 S-adenosyl-L-homocysteine + 2 H(+)</text>
        <dbReference type="Rhea" id="RHEA:43140"/>
        <dbReference type="Rhea" id="RHEA-COMP:10359"/>
        <dbReference type="Rhea" id="RHEA-COMP:10360"/>
        <dbReference type="ChEBI" id="CHEBI:15378"/>
        <dbReference type="ChEBI" id="CHEBI:57856"/>
        <dbReference type="ChEBI" id="CHEBI:59789"/>
        <dbReference type="ChEBI" id="CHEBI:74269"/>
        <dbReference type="ChEBI" id="CHEBI:74513"/>
        <dbReference type="EC" id="2.1.1.216"/>
    </reaction>
</comment>
<keyword evidence="2 9" id="KW-0489">Methyltransferase</keyword>
<evidence type="ECO:0000256" key="5">
    <source>
        <dbReference type="ARBA" id="ARBA00022694"/>
    </source>
</evidence>
<dbReference type="GO" id="GO:0032259">
    <property type="term" value="P:methylation"/>
    <property type="evidence" value="ECO:0007669"/>
    <property type="project" value="UniProtKB-KW"/>
</dbReference>
<sequence length="494" mass="55321">MGTEVSLPNANEKPRIEEGAAKIYFPSSVDPDDVFYNDVQIFNRDLTCLVIKAFCKEYQHEVRIFEAFSASGLRSIRYALEVPGITEIIANDIDPHAVAVIDRNIIINKVQGIVKSSTADAALILEQKRNEYQVIDLDPYSTAAPFLDGAVQAIHDGGLLCVTSTDGRSLCGQQPDTAFAWYNSMTLKAEFSHELGIRTLLSTIITAASRCGRSVEPLLSLSANFYFRVFVRIHDKRGDSKITGASTSLVFYSHDSGSFWLQPMGVLQQKNKSRSVKNATLDIPYLKDPYTGGRLKIAGPVYNGPLHNKDFCRRLMELRPTMPYITTEARIDAVLYTCIQEIDAPFYYSIDALCGIVRASCPSRAMVVTILKKLGYETSLTHCSPGRLKTNAPPEVIWDIIRTWYFNEGKTLPDDDPKIRAILEAKNSTEIKLEIDENVKKQLKIDKKRCKFLGNPSKNFGPKPAAGKNKKKHHQNEINEENKQENKNGEESDE</sequence>
<dbReference type="SUPFAM" id="SSF53335">
    <property type="entry name" value="S-adenosyl-L-methionine-dependent methyltransferases"/>
    <property type="match status" value="1"/>
</dbReference>
<evidence type="ECO:0000313" key="12">
    <source>
        <dbReference type="Proteomes" id="UP001470230"/>
    </source>
</evidence>
<accession>A0ABR2K864</accession>
<keyword evidence="6 9" id="KW-0694">RNA-binding</keyword>
<evidence type="ECO:0000313" key="11">
    <source>
        <dbReference type="EMBL" id="KAK8887284.1"/>
    </source>
</evidence>
<evidence type="ECO:0000256" key="6">
    <source>
        <dbReference type="ARBA" id="ARBA00022884"/>
    </source>
</evidence>
<dbReference type="PANTHER" id="PTHR10631">
    <property type="entry name" value="N 2 ,N 2 -DIMETHYLGUANOSINE TRNA METHYLTRANSFERASE"/>
    <property type="match status" value="1"/>
</dbReference>
<dbReference type="InterPro" id="IPR002905">
    <property type="entry name" value="Trm1"/>
</dbReference>
<evidence type="ECO:0000256" key="10">
    <source>
        <dbReference type="SAM" id="MobiDB-lite"/>
    </source>
</evidence>
<keyword evidence="4 9" id="KW-0949">S-adenosyl-L-methionine</keyword>
<dbReference type="EC" id="2.1.1.216" evidence="7 9"/>
<dbReference type="InterPro" id="IPR029063">
    <property type="entry name" value="SAM-dependent_MTases_sf"/>
</dbReference>
<keyword evidence="1 9" id="KW-0820">tRNA-binding</keyword>
<dbReference type="GO" id="GO:0008168">
    <property type="term" value="F:methyltransferase activity"/>
    <property type="evidence" value="ECO:0007669"/>
    <property type="project" value="UniProtKB-KW"/>
</dbReference>
<proteinExistence type="inferred from homology"/>
<keyword evidence="3 9" id="KW-0808">Transferase</keyword>
<name>A0ABR2K864_9EUKA</name>
<dbReference type="CDD" id="cd02440">
    <property type="entry name" value="AdoMet_MTases"/>
    <property type="match status" value="1"/>
</dbReference>
<reference evidence="11 12" key="1">
    <citation type="submission" date="2024-04" db="EMBL/GenBank/DDBJ databases">
        <title>Tritrichomonas musculus Genome.</title>
        <authorList>
            <person name="Alves-Ferreira E."/>
            <person name="Grigg M."/>
            <person name="Lorenzi H."/>
            <person name="Galac M."/>
        </authorList>
    </citation>
    <scope>NUCLEOTIDE SEQUENCE [LARGE SCALE GENOMIC DNA]</scope>
    <source>
        <strain evidence="11 12">EAF2021</strain>
    </source>
</reference>
<dbReference type="Proteomes" id="UP001470230">
    <property type="component" value="Unassembled WGS sequence"/>
</dbReference>
<dbReference type="Pfam" id="PF02005">
    <property type="entry name" value="TRM"/>
    <property type="match status" value="1"/>
</dbReference>
<evidence type="ECO:0000256" key="7">
    <source>
        <dbReference type="ARBA" id="ARBA00039099"/>
    </source>
</evidence>
<feature type="compositionally biased region" description="Basic and acidic residues" evidence="10">
    <location>
        <begin position="475"/>
        <end position="494"/>
    </location>
</feature>
<dbReference type="PROSITE" id="PS51626">
    <property type="entry name" value="SAM_MT_TRM1"/>
    <property type="match status" value="1"/>
</dbReference>
<dbReference type="InterPro" id="IPR042296">
    <property type="entry name" value="tRNA_met_Trm1_C"/>
</dbReference>
<dbReference type="PANTHER" id="PTHR10631:SF3">
    <property type="entry name" value="TRNA (GUANINE(26)-N(2))-DIMETHYLTRANSFERASE"/>
    <property type="match status" value="1"/>
</dbReference>
<evidence type="ECO:0000256" key="8">
    <source>
        <dbReference type="ARBA" id="ARBA00051897"/>
    </source>
</evidence>
<organism evidence="11 12">
    <name type="scientific">Tritrichomonas musculus</name>
    <dbReference type="NCBI Taxonomy" id="1915356"/>
    <lineage>
        <taxon>Eukaryota</taxon>
        <taxon>Metamonada</taxon>
        <taxon>Parabasalia</taxon>
        <taxon>Tritrichomonadida</taxon>
        <taxon>Tritrichomonadidae</taxon>
        <taxon>Tritrichomonas</taxon>
    </lineage>
</organism>
<feature type="region of interest" description="Disordered" evidence="10">
    <location>
        <begin position="450"/>
        <end position="494"/>
    </location>
</feature>
<evidence type="ECO:0000256" key="4">
    <source>
        <dbReference type="ARBA" id="ARBA00022691"/>
    </source>
</evidence>
<keyword evidence="12" id="KW-1185">Reference proteome</keyword>
<dbReference type="EMBL" id="JAPFFF010000006">
    <property type="protein sequence ID" value="KAK8887284.1"/>
    <property type="molecule type" value="Genomic_DNA"/>
</dbReference>
<keyword evidence="5 9" id="KW-0819">tRNA processing</keyword>
<evidence type="ECO:0000256" key="9">
    <source>
        <dbReference type="PROSITE-ProRule" id="PRU00958"/>
    </source>
</evidence>
<dbReference type="NCBIfam" id="TIGR00308">
    <property type="entry name" value="TRM1"/>
    <property type="match status" value="1"/>
</dbReference>
<evidence type="ECO:0000256" key="1">
    <source>
        <dbReference type="ARBA" id="ARBA00022555"/>
    </source>
</evidence>
<comment type="caution">
    <text evidence="11">The sequence shown here is derived from an EMBL/GenBank/DDBJ whole genome shotgun (WGS) entry which is preliminary data.</text>
</comment>